<comment type="subunit">
    <text evidence="8">F-type ATPases have 2 components, CF(1) - the catalytic core - and CF(0) - the membrane proton channel. CF(1) has five subunits: alpha(3), beta(3), gamma(1), delta(1), epsilon(1). CF(0) has three main subunits: a, b and c.</text>
</comment>
<protein>
    <submittedName>
        <fullName evidence="10">ATP synthase F1 subunit epsilon</fullName>
    </submittedName>
</protein>
<name>A0ABS1C6C1_9BACT</name>
<evidence type="ECO:0000256" key="1">
    <source>
        <dbReference type="ARBA" id="ARBA00003543"/>
    </source>
</evidence>
<dbReference type="Proteomes" id="UP000644147">
    <property type="component" value="Unassembled WGS sequence"/>
</dbReference>
<accession>A0ABS1C6C1</accession>
<keyword evidence="7 8" id="KW-0139">CF(1)</keyword>
<dbReference type="SUPFAM" id="SSF51344">
    <property type="entry name" value="Epsilon subunit of F1F0-ATP synthase N-terminal domain"/>
    <property type="match status" value="1"/>
</dbReference>
<gene>
    <name evidence="10" type="primary">atpC</name>
    <name evidence="10" type="ORF">I5M27_18165</name>
</gene>
<comment type="function">
    <text evidence="1">Produces ATP from ADP in the presence of a proton gradient across the membrane.</text>
</comment>
<keyword evidence="5 8" id="KW-0406">Ion transport</keyword>
<comment type="subcellular location">
    <subcellularLocation>
        <location evidence="2">Endomembrane system</location>
        <topology evidence="2">Peripheral membrane protein</topology>
    </subcellularLocation>
</comment>
<evidence type="ECO:0000313" key="11">
    <source>
        <dbReference type="Proteomes" id="UP000644147"/>
    </source>
</evidence>
<evidence type="ECO:0000256" key="3">
    <source>
        <dbReference type="ARBA" id="ARBA00005712"/>
    </source>
</evidence>
<dbReference type="InterPro" id="IPR036771">
    <property type="entry name" value="ATPsynth_dsu/esu_N"/>
</dbReference>
<proteinExistence type="inferred from homology"/>
<dbReference type="InterPro" id="IPR001469">
    <property type="entry name" value="ATP_synth_F1_dsu/esu"/>
</dbReference>
<sequence length="81" mass="8714">MHLEIITPDKKVFEGEVIGAKFPGTKGSFEVLNNHAPLISTLANGELRITTTSGYQFFNVEGGVVEVLNNKIVVLAEAVLS</sequence>
<comment type="similarity">
    <text evidence="3 8">Belongs to the ATPase epsilon chain family.</text>
</comment>
<dbReference type="NCBIfam" id="TIGR01216">
    <property type="entry name" value="ATP_synt_epsi"/>
    <property type="match status" value="1"/>
</dbReference>
<keyword evidence="8" id="KW-0066">ATP synthesis</keyword>
<keyword evidence="6" id="KW-0472">Membrane</keyword>
<dbReference type="RefSeq" id="WP_200507817.1">
    <property type="nucleotide sequence ID" value="NZ_JAEHFX010000013.1"/>
</dbReference>
<dbReference type="Pfam" id="PF02823">
    <property type="entry name" value="ATP-synt_DE_N"/>
    <property type="match status" value="1"/>
</dbReference>
<evidence type="ECO:0000313" key="10">
    <source>
        <dbReference type="EMBL" id="MBK0404922.1"/>
    </source>
</evidence>
<dbReference type="Gene3D" id="2.60.15.10">
    <property type="entry name" value="F0F1 ATP synthase delta/epsilon subunit, N-terminal"/>
    <property type="match status" value="1"/>
</dbReference>
<evidence type="ECO:0000256" key="6">
    <source>
        <dbReference type="ARBA" id="ARBA00023136"/>
    </source>
</evidence>
<dbReference type="EMBL" id="JAEHFX010000013">
    <property type="protein sequence ID" value="MBK0404922.1"/>
    <property type="molecule type" value="Genomic_DNA"/>
</dbReference>
<comment type="caution">
    <text evidence="10">The sequence shown here is derived from an EMBL/GenBank/DDBJ whole genome shotgun (WGS) entry which is preliminary data.</text>
</comment>
<evidence type="ECO:0000256" key="2">
    <source>
        <dbReference type="ARBA" id="ARBA00004184"/>
    </source>
</evidence>
<organism evidence="10 11">
    <name type="scientific">Adhaeribacter terrigena</name>
    <dbReference type="NCBI Taxonomy" id="2793070"/>
    <lineage>
        <taxon>Bacteria</taxon>
        <taxon>Pseudomonadati</taxon>
        <taxon>Bacteroidota</taxon>
        <taxon>Cytophagia</taxon>
        <taxon>Cytophagales</taxon>
        <taxon>Hymenobacteraceae</taxon>
        <taxon>Adhaeribacter</taxon>
    </lineage>
</organism>
<dbReference type="InterPro" id="IPR020546">
    <property type="entry name" value="ATP_synth_F1_dsu/esu_N"/>
</dbReference>
<evidence type="ECO:0000256" key="7">
    <source>
        <dbReference type="ARBA" id="ARBA00023196"/>
    </source>
</evidence>
<keyword evidence="11" id="KW-1185">Reference proteome</keyword>
<dbReference type="CDD" id="cd12152">
    <property type="entry name" value="F1-ATPase_delta"/>
    <property type="match status" value="1"/>
</dbReference>
<evidence type="ECO:0000256" key="4">
    <source>
        <dbReference type="ARBA" id="ARBA00022448"/>
    </source>
</evidence>
<evidence type="ECO:0000256" key="8">
    <source>
        <dbReference type="RuleBase" id="RU003656"/>
    </source>
</evidence>
<feature type="domain" description="ATP synthase F1 complex delta/epsilon subunit N-terminal" evidence="9">
    <location>
        <begin position="1"/>
        <end position="78"/>
    </location>
</feature>
<reference evidence="10 11" key="1">
    <citation type="submission" date="2020-12" db="EMBL/GenBank/DDBJ databases">
        <title>Bacterial novel species Adhaeribacter sp. BT258 isolated from soil.</title>
        <authorList>
            <person name="Jung H.-Y."/>
        </authorList>
    </citation>
    <scope>NUCLEOTIDE SEQUENCE [LARGE SCALE GENOMIC DNA]</scope>
    <source>
        <strain evidence="10 11">BT258</strain>
    </source>
</reference>
<keyword evidence="4 8" id="KW-0813">Transport</keyword>
<evidence type="ECO:0000256" key="5">
    <source>
        <dbReference type="ARBA" id="ARBA00023065"/>
    </source>
</evidence>
<evidence type="ECO:0000259" key="9">
    <source>
        <dbReference type="Pfam" id="PF02823"/>
    </source>
</evidence>